<name>A0A1E1KYZ2_9HELO</name>
<dbReference type="SUPFAM" id="SSF51905">
    <property type="entry name" value="FAD/NAD(P)-binding domain"/>
    <property type="match status" value="1"/>
</dbReference>
<dbReference type="PANTHER" id="PTHR13847:SF284">
    <property type="entry name" value="FAD DEPENDENT OXIDOREDUCTASE DOMAIN-CONTAINING PROTEIN"/>
    <property type="match status" value="1"/>
</dbReference>
<gene>
    <name evidence="2" type="ORF">RAG0_09577</name>
</gene>
<evidence type="ECO:0000313" key="2">
    <source>
        <dbReference type="EMBL" id="CZT02382.1"/>
    </source>
</evidence>
<keyword evidence="3" id="KW-1185">Reference proteome</keyword>
<dbReference type="InterPro" id="IPR006076">
    <property type="entry name" value="FAD-dep_OxRdtase"/>
</dbReference>
<accession>A0A1E1KYZ2</accession>
<dbReference type="OrthoDB" id="429143at2759"/>
<proteinExistence type="predicted"/>
<feature type="domain" description="FAD dependent oxidoreductase" evidence="1">
    <location>
        <begin position="33"/>
        <end position="385"/>
    </location>
</feature>
<sequence length="428" mass="47156">MHKHRWSYKSRLLSHISVQCLHALPLNRQADRTLRIRALKAVHAFARTHAIPCDSWTGDTVDIIYSQAQWDASMKGVSAIREAFKGEDDERTVARYEIWSREEAVRKWCVDVEGVVGAVSYEAGSLSAYKFVIGVLKFCLQKGLQLYTNMPAMKLHKTSHGSWEVETAKGAIGAKQVILATNGYTAFLHAAFQGCIVPLRGQVTAHRPVFTACPRHLSINQRSQITISTRVIPNPSQGSNTPQEGLPGTYSFIHSSGYEYMIPRPPGCKSAGDIIIGGGLTQAGEEGLSEYGETDDGRVNERMSAYLTASTKMYFGERWGDDDREGRVRGEWTGVMGYSSDGYPFVGEVPFAGGGGGGRRGLWVCASFQGHGMVLCWESGRALVDIMRGGGRGTEGFLPECFLVSEERMKMRFRGRLITKVGKVDGRL</sequence>
<dbReference type="PANTHER" id="PTHR13847">
    <property type="entry name" value="SARCOSINE DEHYDROGENASE-RELATED"/>
    <property type="match status" value="1"/>
</dbReference>
<dbReference type="GO" id="GO:0005737">
    <property type="term" value="C:cytoplasm"/>
    <property type="evidence" value="ECO:0007669"/>
    <property type="project" value="TreeGrafter"/>
</dbReference>
<reference evidence="3" key="1">
    <citation type="submission" date="2016-03" db="EMBL/GenBank/DDBJ databases">
        <authorList>
            <person name="Guldener U."/>
        </authorList>
    </citation>
    <scope>NUCLEOTIDE SEQUENCE [LARGE SCALE GENOMIC DNA]</scope>
    <source>
        <strain evidence="3">04CH-RAC-A.6.1</strain>
    </source>
</reference>
<dbReference type="InterPro" id="IPR036188">
    <property type="entry name" value="FAD/NAD-bd_sf"/>
</dbReference>
<dbReference type="Pfam" id="PF01266">
    <property type="entry name" value="DAO"/>
    <property type="match status" value="1"/>
</dbReference>
<dbReference type="Proteomes" id="UP000178912">
    <property type="component" value="Unassembled WGS sequence"/>
</dbReference>
<dbReference type="AlphaFoldDB" id="A0A1E1KYZ2"/>
<dbReference type="Gene3D" id="3.50.50.60">
    <property type="entry name" value="FAD/NAD(P)-binding domain"/>
    <property type="match status" value="1"/>
</dbReference>
<dbReference type="EMBL" id="FJUX01000056">
    <property type="protein sequence ID" value="CZT02382.1"/>
    <property type="molecule type" value="Genomic_DNA"/>
</dbReference>
<dbReference type="Gene3D" id="3.30.9.10">
    <property type="entry name" value="D-Amino Acid Oxidase, subunit A, domain 2"/>
    <property type="match status" value="1"/>
</dbReference>
<protein>
    <recommendedName>
        <fullName evidence="1">FAD dependent oxidoreductase domain-containing protein</fullName>
    </recommendedName>
</protein>
<evidence type="ECO:0000259" key="1">
    <source>
        <dbReference type="Pfam" id="PF01266"/>
    </source>
</evidence>
<evidence type="ECO:0000313" key="3">
    <source>
        <dbReference type="Proteomes" id="UP000178912"/>
    </source>
</evidence>
<organism evidence="2 3">
    <name type="scientific">Rhynchosporium agropyri</name>
    <dbReference type="NCBI Taxonomy" id="914238"/>
    <lineage>
        <taxon>Eukaryota</taxon>
        <taxon>Fungi</taxon>
        <taxon>Dikarya</taxon>
        <taxon>Ascomycota</taxon>
        <taxon>Pezizomycotina</taxon>
        <taxon>Leotiomycetes</taxon>
        <taxon>Helotiales</taxon>
        <taxon>Ploettnerulaceae</taxon>
        <taxon>Rhynchosporium</taxon>
    </lineage>
</organism>